<reference evidence="2 3" key="1">
    <citation type="submission" date="2020-04" db="EMBL/GenBank/DDBJ databases">
        <title>Perkinsus olseni comparative genomics.</title>
        <authorList>
            <person name="Bogema D.R."/>
        </authorList>
    </citation>
    <scope>NUCLEOTIDE SEQUENCE [LARGE SCALE GENOMIC DNA]</scope>
    <source>
        <strain evidence="2">ATCC PRA-205</strain>
    </source>
</reference>
<feature type="non-terminal residue" evidence="2">
    <location>
        <position position="1"/>
    </location>
</feature>
<dbReference type="AlphaFoldDB" id="A0A7J6UGQ3"/>
<evidence type="ECO:0000313" key="3">
    <source>
        <dbReference type="Proteomes" id="UP000574390"/>
    </source>
</evidence>
<dbReference type="EMBL" id="JABANM010000141">
    <property type="protein sequence ID" value="KAF4756470.1"/>
    <property type="molecule type" value="Genomic_DNA"/>
</dbReference>
<proteinExistence type="predicted"/>
<protein>
    <submittedName>
        <fullName evidence="2">Uncharacterized protein</fullName>
    </submittedName>
</protein>
<feature type="region of interest" description="Disordered" evidence="1">
    <location>
        <begin position="47"/>
        <end position="66"/>
    </location>
</feature>
<feature type="compositionally biased region" description="Acidic residues" evidence="1">
    <location>
        <begin position="53"/>
        <end position="66"/>
    </location>
</feature>
<evidence type="ECO:0000313" key="2">
    <source>
        <dbReference type="EMBL" id="KAF4756470.1"/>
    </source>
</evidence>
<dbReference type="Proteomes" id="UP000574390">
    <property type="component" value="Unassembled WGS sequence"/>
</dbReference>
<organism evidence="2 3">
    <name type="scientific">Perkinsus olseni</name>
    <name type="common">Perkinsus atlanticus</name>
    <dbReference type="NCBI Taxonomy" id="32597"/>
    <lineage>
        <taxon>Eukaryota</taxon>
        <taxon>Sar</taxon>
        <taxon>Alveolata</taxon>
        <taxon>Perkinsozoa</taxon>
        <taxon>Perkinsea</taxon>
        <taxon>Perkinsida</taxon>
        <taxon>Perkinsidae</taxon>
        <taxon>Perkinsus</taxon>
    </lineage>
</organism>
<sequence length="209" mass="23338">RDFLPGHNCVQLQLYLHRGIENIEVCPYALVHDLSRMAIVWKQRLMSSQGEGEQNEEDALEAVDGEEEASSKFSRVARELMRGSKEQQQEKLLVLDKHFAVGDEEDDEEIPLPVVVDEILAVSVHDVLESGEPLMESGVANKQPVSGRVFGGDAKEAIREDYLRGCISWLSQMKGLESRRNSSVRASSVDIGREMLAMLLGEGQEDSKE</sequence>
<accession>A0A7J6UGQ3</accession>
<comment type="caution">
    <text evidence="2">The sequence shown here is derived from an EMBL/GenBank/DDBJ whole genome shotgun (WGS) entry which is preliminary data.</text>
</comment>
<name>A0A7J6UGQ3_PEROL</name>
<gene>
    <name evidence="2" type="ORF">FOZ62_009157</name>
</gene>
<evidence type="ECO:0000256" key="1">
    <source>
        <dbReference type="SAM" id="MobiDB-lite"/>
    </source>
</evidence>